<sequence>MSATDAEEDLPELDNETVRQSRRHDTKIDMQSDWGAESLPHPLHGLHTPLSQCGVAGHIFFAVNSDRHTGEHIRVWVLWCQSKILRIVFTGVMEGEVWQDMAADVEGDLPPEDLQAHCCYGAVKNINFIVYKEQQETYIQVLLRWMWCLLDKGRMGMGLMAEEEPVTAENKSRDSNEASEKMVNGRREWSIAEASGKHHGSWEQEVVTCRRMWDPNVTIGVIRRSCPTSGEDFGDYEKSADENVMPCKWLRWPSTLPQVFWRRDQRGSGNPSLFALTIPETRESEASYLALKHVLDSLTNKGTSMALESIEIDATKKECSRLPKFAQGSPSLTGPALCGASKAVAMLIADLCVFYSPDEWAWVKFHEVHHGEFWDVSRVRVKECEGLLYKLQLGHRCCRGSEKQWHKGVGAKLCPYDE</sequence>
<evidence type="ECO:0000313" key="3">
    <source>
        <dbReference type="Proteomes" id="UP001218218"/>
    </source>
</evidence>
<protein>
    <submittedName>
        <fullName evidence="2">Uncharacterized protein</fullName>
    </submittedName>
</protein>
<gene>
    <name evidence="2" type="ORF">DFH08DRAFT_826592</name>
</gene>
<feature type="region of interest" description="Disordered" evidence="1">
    <location>
        <begin position="1"/>
        <end position="26"/>
    </location>
</feature>
<evidence type="ECO:0000256" key="1">
    <source>
        <dbReference type="SAM" id="MobiDB-lite"/>
    </source>
</evidence>
<dbReference type="AlphaFoldDB" id="A0AAD6Z072"/>
<accession>A0AAD6Z072</accession>
<organism evidence="2 3">
    <name type="scientific">Mycena albidolilacea</name>
    <dbReference type="NCBI Taxonomy" id="1033008"/>
    <lineage>
        <taxon>Eukaryota</taxon>
        <taxon>Fungi</taxon>
        <taxon>Dikarya</taxon>
        <taxon>Basidiomycota</taxon>
        <taxon>Agaricomycotina</taxon>
        <taxon>Agaricomycetes</taxon>
        <taxon>Agaricomycetidae</taxon>
        <taxon>Agaricales</taxon>
        <taxon>Marasmiineae</taxon>
        <taxon>Mycenaceae</taxon>
        <taxon>Mycena</taxon>
    </lineage>
</organism>
<evidence type="ECO:0000313" key="2">
    <source>
        <dbReference type="EMBL" id="KAJ7302417.1"/>
    </source>
</evidence>
<keyword evidence="3" id="KW-1185">Reference proteome</keyword>
<reference evidence="2" key="1">
    <citation type="submission" date="2023-03" db="EMBL/GenBank/DDBJ databases">
        <title>Massive genome expansion in bonnet fungi (Mycena s.s.) driven by repeated elements and novel gene families across ecological guilds.</title>
        <authorList>
            <consortium name="Lawrence Berkeley National Laboratory"/>
            <person name="Harder C.B."/>
            <person name="Miyauchi S."/>
            <person name="Viragh M."/>
            <person name="Kuo A."/>
            <person name="Thoen E."/>
            <person name="Andreopoulos B."/>
            <person name="Lu D."/>
            <person name="Skrede I."/>
            <person name="Drula E."/>
            <person name="Henrissat B."/>
            <person name="Morin E."/>
            <person name="Kohler A."/>
            <person name="Barry K."/>
            <person name="LaButti K."/>
            <person name="Morin E."/>
            <person name="Salamov A."/>
            <person name="Lipzen A."/>
            <person name="Mereny Z."/>
            <person name="Hegedus B."/>
            <person name="Baldrian P."/>
            <person name="Stursova M."/>
            <person name="Weitz H."/>
            <person name="Taylor A."/>
            <person name="Grigoriev I.V."/>
            <person name="Nagy L.G."/>
            <person name="Martin F."/>
            <person name="Kauserud H."/>
        </authorList>
    </citation>
    <scope>NUCLEOTIDE SEQUENCE</scope>
    <source>
        <strain evidence="2">CBHHK002</strain>
    </source>
</reference>
<name>A0AAD6Z072_9AGAR</name>
<dbReference type="Proteomes" id="UP001218218">
    <property type="component" value="Unassembled WGS sequence"/>
</dbReference>
<dbReference type="EMBL" id="JARIHO010000116">
    <property type="protein sequence ID" value="KAJ7302417.1"/>
    <property type="molecule type" value="Genomic_DNA"/>
</dbReference>
<feature type="compositionally biased region" description="Acidic residues" evidence="1">
    <location>
        <begin position="1"/>
        <end position="15"/>
    </location>
</feature>
<proteinExistence type="predicted"/>
<comment type="caution">
    <text evidence="2">The sequence shown here is derived from an EMBL/GenBank/DDBJ whole genome shotgun (WGS) entry which is preliminary data.</text>
</comment>